<comment type="caution">
    <text evidence="14">The sequence shown here is derived from an EMBL/GenBank/DDBJ whole genome shotgun (WGS) entry which is preliminary data.</text>
</comment>
<evidence type="ECO:0000259" key="12">
    <source>
        <dbReference type="Pfam" id="PF00593"/>
    </source>
</evidence>
<dbReference type="Gene3D" id="2.40.170.20">
    <property type="entry name" value="TonB-dependent receptor, beta-barrel domain"/>
    <property type="match status" value="1"/>
</dbReference>
<keyword evidence="7 8" id="KW-0998">Cell outer membrane</keyword>
<organism evidence="14 15">
    <name type="scientific">Segatella baroniae F0067</name>
    <dbReference type="NCBI Taxonomy" id="1115809"/>
    <lineage>
        <taxon>Bacteria</taxon>
        <taxon>Pseudomonadati</taxon>
        <taxon>Bacteroidota</taxon>
        <taxon>Bacteroidia</taxon>
        <taxon>Bacteroidales</taxon>
        <taxon>Prevotellaceae</taxon>
        <taxon>Segatella</taxon>
    </lineage>
</organism>
<evidence type="ECO:0000256" key="1">
    <source>
        <dbReference type="ARBA" id="ARBA00004571"/>
    </source>
</evidence>
<proteinExistence type="inferred from homology"/>
<feature type="domain" description="TonB-dependent receptor-like beta-barrel" evidence="12">
    <location>
        <begin position="444"/>
        <end position="822"/>
    </location>
</feature>
<dbReference type="InterPro" id="IPR037066">
    <property type="entry name" value="Plug_dom_sf"/>
</dbReference>
<gene>
    <name evidence="14" type="ORF">HMPREF9135_1592</name>
</gene>
<evidence type="ECO:0000256" key="8">
    <source>
        <dbReference type="PROSITE-ProRule" id="PRU01360"/>
    </source>
</evidence>
<keyword evidence="15" id="KW-1185">Reference proteome</keyword>
<evidence type="ECO:0000313" key="14">
    <source>
        <dbReference type="EMBL" id="ERK38720.1"/>
    </source>
</evidence>
<keyword evidence="11" id="KW-0732">Signal</keyword>
<evidence type="ECO:0000256" key="9">
    <source>
        <dbReference type="RuleBase" id="RU003357"/>
    </source>
</evidence>
<evidence type="ECO:0000313" key="15">
    <source>
        <dbReference type="Proteomes" id="UP000016648"/>
    </source>
</evidence>
<dbReference type="SUPFAM" id="SSF56935">
    <property type="entry name" value="Porins"/>
    <property type="match status" value="1"/>
</dbReference>
<accession>U2NKU5</accession>
<evidence type="ECO:0000259" key="13">
    <source>
        <dbReference type="Pfam" id="PF07715"/>
    </source>
</evidence>
<dbReference type="InterPro" id="IPR039426">
    <property type="entry name" value="TonB-dep_rcpt-like"/>
</dbReference>
<evidence type="ECO:0000256" key="10">
    <source>
        <dbReference type="SAM" id="MobiDB-lite"/>
    </source>
</evidence>
<feature type="compositionally biased region" description="Basic and acidic residues" evidence="10">
    <location>
        <begin position="610"/>
        <end position="622"/>
    </location>
</feature>
<evidence type="ECO:0000256" key="11">
    <source>
        <dbReference type="SAM" id="SignalP"/>
    </source>
</evidence>
<keyword evidence="4 8" id="KW-0812">Transmembrane</keyword>
<dbReference type="Proteomes" id="UP000016648">
    <property type="component" value="Unassembled WGS sequence"/>
</dbReference>
<keyword evidence="2 8" id="KW-0813">Transport</keyword>
<evidence type="ECO:0000256" key="7">
    <source>
        <dbReference type="ARBA" id="ARBA00023237"/>
    </source>
</evidence>
<sequence>MVLHIKSISFALLVGAAFGVPAHAFATSEQAVQNVQQSGKCTGVVTDEQGEPVIGASIQVKGTDKRAVTDLDGRFTLANAGRGDVLVISYIGMDTQEVRWNGQALNVKMKEESHTLNEVLVTGYGGQQKRATLTTAISKMDSKVLDAAAFANVGSALQGTVTGLQVVNSSGQPGASPSITLRGGASITGSAPALIIVDGVERTLSEVNPSDIESMEVLKDAASTAIYGARANGGVILITTKQARKGSSSINYRMKLGVNFKRNDYDFLNAHDYLYYNRRGFLRYAKSMEGHGKPADVDAQNGYSGWGYEYYKPRTDVQYYDDKSEEHKRLLAEEGWQLMDDPYYWDEDKSQLIFKDYSGLLEKSIFRDQSFTQDHYINFSGGNDMGSFVASLGYYKEDGIVRNTAYKRFTGNVKGDYQIKPWLKIRGGAQYTWYEQPRSYYDGDWDDLFYRTRSQRPTWNPYLEDGSPAPGWKSTDGNYMYWNDVLKTGNGNRAETFNLGFDLTLIPKKLTLSTNASVYHTVYQEETFNKAYYNQSNPNSINTTRRAYAYLMKDTQTQLNATLNYKDTFAERHNVDFMLGGEYYDYNYFRLWASTKNSPTDDIPTLNAGADKDDNPSSDKSRNRVESLFGRFNYDFMQKYLLSFTFRYDGNSRLKDNRWGFFSGVSLGWNIMEEDFWKNSKVSDFISNIKPRVSYGSNGNVSGIGDFYIYGVYDKTTQYHGNTAFFDRSLVNTALKWEQSHTFEAGLDLGFLKNRLSFIFDYYVRNTSNLLQSVNLPSYLGFSSIQTNLGKLRNQGFEMEVRATPVNLRNGFRWDFSANLSTVKNTIIKLPDSDRPHNQLGGVEVAAGKIDDKKHTPTKWIGGYREGGNLGDLYGYQQLHIFRDWDDVKANANTRIDNVAKLYGPGLADQINPETKVTYAKSTGWKPIEPGDVCWEDINGDNIINTLDRKVLGNARPKVTGGWTTTLTYKDLSLYAHFDYALGHTIYNYLKASSMGQFQGQFNMITKVKDMWTEENPTSSYPVFTYADQLNKYNIFRGSSRFYEKADYMALREITLSYNLPAKWMSALKVSRANLYVTGQNLFYITGYDGASPEPAGGTDYGRYPTPRTVIFGLNVTF</sequence>
<dbReference type="InterPro" id="IPR023996">
    <property type="entry name" value="TonB-dep_OMP_SusC/RagA"/>
</dbReference>
<feature type="chain" id="PRO_5004631719" evidence="11">
    <location>
        <begin position="27"/>
        <end position="1118"/>
    </location>
</feature>
<dbReference type="Pfam" id="PF13715">
    <property type="entry name" value="CarbopepD_reg_2"/>
    <property type="match status" value="1"/>
</dbReference>
<dbReference type="InterPro" id="IPR023997">
    <property type="entry name" value="TonB-dep_OMP_SusC/RagA_CS"/>
</dbReference>
<feature type="signal peptide" evidence="11">
    <location>
        <begin position="1"/>
        <end position="26"/>
    </location>
</feature>
<dbReference type="Pfam" id="PF00593">
    <property type="entry name" value="TonB_dep_Rec_b-barrel"/>
    <property type="match status" value="1"/>
</dbReference>
<dbReference type="NCBIfam" id="TIGR04056">
    <property type="entry name" value="OMP_RagA_SusC"/>
    <property type="match status" value="1"/>
</dbReference>
<comment type="similarity">
    <text evidence="8 9">Belongs to the TonB-dependent receptor family.</text>
</comment>
<name>U2NKU5_9BACT</name>
<dbReference type="InterPro" id="IPR036942">
    <property type="entry name" value="Beta-barrel_TonB_sf"/>
</dbReference>
<dbReference type="InterPro" id="IPR008969">
    <property type="entry name" value="CarboxyPept-like_regulatory"/>
</dbReference>
<keyword evidence="6 8" id="KW-0472">Membrane</keyword>
<dbReference type="Gene3D" id="2.60.40.1120">
    <property type="entry name" value="Carboxypeptidase-like, regulatory domain"/>
    <property type="match status" value="1"/>
</dbReference>
<evidence type="ECO:0000256" key="3">
    <source>
        <dbReference type="ARBA" id="ARBA00022452"/>
    </source>
</evidence>
<dbReference type="PATRIC" id="fig|1115809.3.peg.1943"/>
<evidence type="ECO:0000256" key="6">
    <source>
        <dbReference type="ARBA" id="ARBA00023136"/>
    </source>
</evidence>
<evidence type="ECO:0000256" key="5">
    <source>
        <dbReference type="ARBA" id="ARBA00023077"/>
    </source>
</evidence>
<dbReference type="GO" id="GO:0009279">
    <property type="term" value="C:cell outer membrane"/>
    <property type="evidence" value="ECO:0007669"/>
    <property type="project" value="UniProtKB-SubCell"/>
</dbReference>
<dbReference type="InterPro" id="IPR000531">
    <property type="entry name" value="Beta-barrel_TonB"/>
</dbReference>
<dbReference type="InterPro" id="IPR012910">
    <property type="entry name" value="Plug_dom"/>
</dbReference>
<comment type="subcellular location">
    <subcellularLocation>
        <location evidence="1 8">Cell outer membrane</location>
        <topology evidence="1 8">Multi-pass membrane protein</topology>
    </subcellularLocation>
</comment>
<keyword evidence="5 9" id="KW-0798">TonB box</keyword>
<feature type="domain" description="TonB-dependent receptor plug" evidence="13">
    <location>
        <begin position="132"/>
        <end position="235"/>
    </location>
</feature>
<dbReference type="Gene3D" id="2.170.130.10">
    <property type="entry name" value="TonB-dependent receptor, plug domain"/>
    <property type="match status" value="1"/>
</dbReference>
<dbReference type="EMBL" id="AWEY01000033">
    <property type="protein sequence ID" value="ERK38720.1"/>
    <property type="molecule type" value="Genomic_DNA"/>
</dbReference>
<dbReference type="Pfam" id="PF07715">
    <property type="entry name" value="Plug"/>
    <property type="match status" value="1"/>
</dbReference>
<protein>
    <submittedName>
        <fullName evidence="14">TonB-linked outer membrane protein, SusC/RagA family</fullName>
    </submittedName>
</protein>
<feature type="region of interest" description="Disordered" evidence="10">
    <location>
        <begin position="603"/>
        <end position="622"/>
    </location>
</feature>
<dbReference type="SUPFAM" id="SSF49464">
    <property type="entry name" value="Carboxypeptidase regulatory domain-like"/>
    <property type="match status" value="1"/>
</dbReference>
<evidence type="ECO:0000256" key="2">
    <source>
        <dbReference type="ARBA" id="ARBA00022448"/>
    </source>
</evidence>
<dbReference type="NCBIfam" id="TIGR04057">
    <property type="entry name" value="SusC_RagA_signa"/>
    <property type="match status" value="1"/>
</dbReference>
<dbReference type="RefSeq" id="WP_021590166.1">
    <property type="nucleotide sequence ID" value="NZ_AWEY01000033.1"/>
</dbReference>
<evidence type="ECO:0000256" key="4">
    <source>
        <dbReference type="ARBA" id="ARBA00022692"/>
    </source>
</evidence>
<dbReference type="PROSITE" id="PS52016">
    <property type="entry name" value="TONB_DEPENDENT_REC_3"/>
    <property type="match status" value="1"/>
</dbReference>
<reference evidence="14 15" key="1">
    <citation type="submission" date="2013-08" db="EMBL/GenBank/DDBJ databases">
        <authorList>
            <person name="Durkin A.S."/>
            <person name="Haft D.R."/>
            <person name="McCorrison J."/>
            <person name="Torralba M."/>
            <person name="Gillis M."/>
            <person name="Haft D.H."/>
            <person name="Methe B."/>
            <person name="Sutton G."/>
            <person name="Nelson K.E."/>
        </authorList>
    </citation>
    <scope>NUCLEOTIDE SEQUENCE [LARGE SCALE GENOMIC DNA]</scope>
    <source>
        <strain evidence="14 15">F0067</strain>
    </source>
</reference>
<dbReference type="AlphaFoldDB" id="U2NKU5"/>
<keyword evidence="3 8" id="KW-1134">Transmembrane beta strand</keyword>
<dbReference type="FunFam" id="2.60.40.1120:FF:000003">
    <property type="entry name" value="Outer membrane protein Omp121"/>
    <property type="match status" value="1"/>
</dbReference>